<dbReference type="EMBL" id="AEEN01000009">
    <property type="protein sequence ID" value="EFM32271.1"/>
    <property type="molecule type" value="Genomic_DNA"/>
</dbReference>
<evidence type="ECO:0000313" key="2">
    <source>
        <dbReference type="Proteomes" id="UP000003823"/>
    </source>
</evidence>
<accession>E0PNW0</accession>
<dbReference type="AlphaFoldDB" id="E0PNW0"/>
<gene>
    <name evidence="1" type="ORF">HMPREF8571_0227</name>
</gene>
<comment type="caution">
    <text evidence="1">The sequence shown here is derived from an EMBL/GenBank/DDBJ whole genome shotgun (WGS) entry which is preliminary data.</text>
</comment>
<proteinExistence type="predicted"/>
<organism evidence="1 2">
    <name type="scientific">Streptococcus mitis ATCC 6249</name>
    <dbReference type="NCBI Taxonomy" id="864567"/>
    <lineage>
        <taxon>Bacteria</taxon>
        <taxon>Bacillati</taxon>
        <taxon>Bacillota</taxon>
        <taxon>Bacilli</taxon>
        <taxon>Lactobacillales</taxon>
        <taxon>Streptococcaceae</taxon>
        <taxon>Streptococcus</taxon>
        <taxon>Streptococcus mitis group</taxon>
    </lineage>
</organism>
<dbReference type="HOGENOM" id="CLU_3030549_0_0_9"/>
<reference evidence="1 2" key="1">
    <citation type="submission" date="2010-07" db="EMBL/GenBank/DDBJ databases">
        <authorList>
            <person name="Muzny D."/>
            <person name="Qin X."/>
            <person name="Deng J."/>
            <person name="Jiang H."/>
            <person name="Liu Y."/>
            <person name="Qu J."/>
            <person name="Song X.-Z."/>
            <person name="Zhang L."/>
            <person name="Thornton R."/>
            <person name="Coyle M."/>
            <person name="Francisco L."/>
            <person name="Jackson L."/>
            <person name="Javaid M."/>
            <person name="Korchina V."/>
            <person name="Kovar C."/>
            <person name="Mata R."/>
            <person name="Mathew T."/>
            <person name="Ngo R."/>
            <person name="Nguyen L."/>
            <person name="Nguyen N."/>
            <person name="Okwuonu G."/>
            <person name="Ongeri F."/>
            <person name="Pham C."/>
            <person name="Simmons D."/>
            <person name="Wilczek-Boney K."/>
            <person name="Hale W."/>
            <person name="Jakkamsetti A."/>
            <person name="Pham P."/>
            <person name="Ruth R."/>
            <person name="San Lucas F."/>
            <person name="Warren J."/>
            <person name="Zhang J."/>
            <person name="Zhao Z."/>
            <person name="Zhou C."/>
            <person name="Zhu D."/>
            <person name="Lee S."/>
            <person name="Bess C."/>
            <person name="Blankenburg K."/>
            <person name="Forbes L."/>
            <person name="Fu Q."/>
            <person name="Gubbala S."/>
            <person name="Hirani K."/>
            <person name="Jayaseelan J.C."/>
            <person name="Lara F."/>
            <person name="Munidasa M."/>
            <person name="Palculict T."/>
            <person name="Patil S."/>
            <person name="Pu L.-L."/>
            <person name="Saada N."/>
            <person name="Tang L."/>
            <person name="Weissenberger G."/>
            <person name="Zhu Y."/>
            <person name="Hemphill L."/>
            <person name="Shang Y."/>
            <person name="Youmans B."/>
            <person name="Ayvaz T."/>
            <person name="Ross M."/>
            <person name="Santibanez J."/>
            <person name="Aqrawi P."/>
            <person name="Gross S."/>
            <person name="Joshi V."/>
            <person name="Fowler G."/>
            <person name="Nazareth L."/>
            <person name="Reid J."/>
            <person name="Worley K."/>
            <person name="Petrosino J."/>
            <person name="Highlander S."/>
            <person name="Gibbs R."/>
        </authorList>
    </citation>
    <scope>NUCLEOTIDE SEQUENCE [LARGE SCALE GENOMIC DNA]</scope>
    <source>
        <strain evidence="1 2">ATCC 6249</strain>
    </source>
</reference>
<dbReference type="Proteomes" id="UP000003823">
    <property type="component" value="Unassembled WGS sequence"/>
</dbReference>
<protein>
    <submittedName>
        <fullName evidence="1">Uncharacterized protein</fullName>
    </submittedName>
</protein>
<name>E0PNW0_STRMT</name>
<sequence length="55" mass="6612">MISPFTKIQTYQTSKKRLKARPRLDTWSKHYSDEVRGRCIEAIWTKGVQKWIRMG</sequence>
<evidence type="ECO:0000313" key="1">
    <source>
        <dbReference type="EMBL" id="EFM32271.1"/>
    </source>
</evidence>